<evidence type="ECO:0000256" key="1">
    <source>
        <dbReference type="SAM" id="MobiDB-lite"/>
    </source>
</evidence>
<feature type="signal peptide" evidence="2">
    <location>
        <begin position="1"/>
        <end position="39"/>
    </location>
</feature>
<evidence type="ECO:0000313" key="4">
    <source>
        <dbReference type="Proteomes" id="UP000236742"/>
    </source>
</evidence>
<organism evidence="3 4">
    <name type="scientific">Jhaorihella thermophila</name>
    <dbReference type="NCBI Taxonomy" id="488547"/>
    <lineage>
        <taxon>Bacteria</taxon>
        <taxon>Pseudomonadati</taxon>
        <taxon>Pseudomonadota</taxon>
        <taxon>Alphaproteobacteria</taxon>
        <taxon>Rhodobacterales</taxon>
        <taxon>Paracoccaceae</taxon>
        <taxon>Jhaorihella</taxon>
    </lineage>
</organism>
<dbReference type="SUPFAM" id="SSF48695">
    <property type="entry name" value="Multiheme cytochromes"/>
    <property type="match status" value="1"/>
</dbReference>
<gene>
    <name evidence="3" type="ORF">SAMN05421751_12022</name>
</gene>
<sequence>MNVLPALFGTAKGPAGVALRALWLLACVLVVLAVPAAHAQQTDGTGGAFRSFDHSVTGFALTGAHAPLSCESCHVGGKLTGTPTSCASCHDGSLARGKSKSHPQTGAACQSCHTTSNWIAFAFDHRGITGGCSSCHDGKKHAGLPRNHPPQAANAKPAMSRPSGEAFGSITSKPRRVASPATTARPHRASRATTSPRRTPATTVT</sequence>
<reference evidence="4" key="1">
    <citation type="submission" date="2016-10" db="EMBL/GenBank/DDBJ databases">
        <authorList>
            <person name="Varghese N."/>
            <person name="Submissions S."/>
        </authorList>
    </citation>
    <scope>NUCLEOTIDE SEQUENCE [LARGE SCALE GENOMIC DNA]</scope>
    <source>
        <strain evidence="4">DSM 23413</strain>
    </source>
</reference>
<accession>A0A1H5YN07</accession>
<dbReference type="Proteomes" id="UP000236742">
    <property type="component" value="Unassembled WGS sequence"/>
</dbReference>
<name>A0A1H5YN07_9RHOB</name>
<dbReference type="Gene3D" id="3.90.10.10">
    <property type="entry name" value="Cytochrome C3"/>
    <property type="match status" value="1"/>
</dbReference>
<feature type="chain" id="PRO_5009290713" evidence="2">
    <location>
        <begin position="40"/>
        <end position="205"/>
    </location>
</feature>
<feature type="region of interest" description="Disordered" evidence="1">
    <location>
        <begin position="137"/>
        <end position="205"/>
    </location>
</feature>
<keyword evidence="2" id="KW-0732">Signal</keyword>
<protein>
    <submittedName>
        <fullName evidence="3">Uncharacterized protein</fullName>
    </submittedName>
</protein>
<keyword evidence="4" id="KW-1185">Reference proteome</keyword>
<evidence type="ECO:0000256" key="2">
    <source>
        <dbReference type="SAM" id="SignalP"/>
    </source>
</evidence>
<evidence type="ECO:0000313" key="3">
    <source>
        <dbReference type="EMBL" id="SEG24877.1"/>
    </source>
</evidence>
<feature type="compositionally biased region" description="Low complexity" evidence="1">
    <location>
        <begin position="191"/>
        <end position="205"/>
    </location>
</feature>
<dbReference type="EMBL" id="FNVD01000020">
    <property type="protein sequence ID" value="SEG24877.1"/>
    <property type="molecule type" value="Genomic_DNA"/>
</dbReference>
<dbReference type="InterPro" id="IPR036280">
    <property type="entry name" value="Multihaem_cyt_sf"/>
</dbReference>
<dbReference type="AlphaFoldDB" id="A0A1H5YN07"/>
<proteinExistence type="predicted"/>